<dbReference type="GO" id="GO:0019563">
    <property type="term" value="P:glycerol catabolic process"/>
    <property type="evidence" value="ECO:0007669"/>
    <property type="project" value="UniProtKB-UniPathway"/>
</dbReference>
<organism evidence="15 16">
    <name type="scientific">Drosophila lebanonensis</name>
    <name type="common">Fruit fly</name>
    <name type="synonym">Scaptodrosophila lebanonensis</name>
    <dbReference type="NCBI Taxonomy" id="7225"/>
    <lineage>
        <taxon>Eukaryota</taxon>
        <taxon>Metazoa</taxon>
        <taxon>Ecdysozoa</taxon>
        <taxon>Arthropoda</taxon>
        <taxon>Hexapoda</taxon>
        <taxon>Insecta</taxon>
        <taxon>Pterygota</taxon>
        <taxon>Neoptera</taxon>
        <taxon>Endopterygota</taxon>
        <taxon>Diptera</taxon>
        <taxon>Brachycera</taxon>
        <taxon>Muscomorpha</taxon>
        <taxon>Ephydroidea</taxon>
        <taxon>Drosophilidae</taxon>
        <taxon>Scaptodrosophila</taxon>
    </lineage>
</organism>
<evidence type="ECO:0000256" key="2">
    <source>
        <dbReference type="ARBA" id="ARBA00009156"/>
    </source>
</evidence>
<dbReference type="EC" id="2.7.1.30" evidence="3"/>
<reference evidence="16" key="1">
    <citation type="submission" date="2025-08" db="UniProtKB">
        <authorList>
            <consortium name="RefSeq"/>
        </authorList>
    </citation>
    <scope>IDENTIFICATION</scope>
    <source>
        <strain evidence="16">11010-0011.00</strain>
        <tissue evidence="16">Whole body</tissue>
    </source>
</reference>
<evidence type="ECO:0000313" key="15">
    <source>
        <dbReference type="Proteomes" id="UP000504634"/>
    </source>
</evidence>
<dbReference type="InterPro" id="IPR018483">
    <property type="entry name" value="Carb_kinase_FGGY_CS"/>
</dbReference>
<dbReference type="FunFam" id="3.30.420.40:FF:000108">
    <property type="entry name" value="Glycerol kinase, glycosomal"/>
    <property type="match status" value="1"/>
</dbReference>
<evidence type="ECO:0000256" key="1">
    <source>
        <dbReference type="ARBA" id="ARBA00005190"/>
    </source>
</evidence>
<dbReference type="CDD" id="cd07792">
    <property type="entry name" value="ASKHA_NBD_FGGY_GK1-3-like"/>
    <property type="match status" value="1"/>
</dbReference>
<evidence type="ECO:0000256" key="3">
    <source>
        <dbReference type="ARBA" id="ARBA00012099"/>
    </source>
</evidence>
<evidence type="ECO:0000256" key="11">
    <source>
        <dbReference type="ARBA" id="ARBA00071571"/>
    </source>
</evidence>
<dbReference type="Proteomes" id="UP000504634">
    <property type="component" value="Unplaced"/>
</dbReference>
<dbReference type="AlphaFoldDB" id="A0A6J2T0W8"/>
<name>A0A6J2T0W8_DROLE</name>
<evidence type="ECO:0000259" key="13">
    <source>
        <dbReference type="Pfam" id="PF00370"/>
    </source>
</evidence>
<evidence type="ECO:0000256" key="8">
    <source>
        <dbReference type="ARBA" id="ARBA00022840"/>
    </source>
</evidence>
<evidence type="ECO:0000256" key="9">
    <source>
        <dbReference type="ARBA" id="ARBA00043149"/>
    </source>
</evidence>
<keyword evidence="15" id="KW-1185">Reference proteome</keyword>
<dbReference type="PIRSF" id="PIRSF000538">
    <property type="entry name" value="GlpK"/>
    <property type="match status" value="1"/>
</dbReference>
<dbReference type="Gene3D" id="3.30.420.40">
    <property type="match status" value="2"/>
</dbReference>
<dbReference type="FunFam" id="3.30.420.40:FF:000177">
    <property type="entry name" value="Glycerol kinase"/>
    <property type="match status" value="1"/>
</dbReference>
<evidence type="ECO:0000256" key="12">
    <source>
        <dbReference type="RuleBase" id="RU003733"/>
    </source>
</evidence>
<dbReference type="GO" id="GO:0046167">
    <property type="term" value="P:glycerol-3-phosphate biosynthetic process"/>
    <property type="evidence" value="ECO:0007669"/>
    <property type="project" value="TreeGrafter"/>
</dbReference>
<gene>
    <name evidence="16" type="primary">LOC115620523</name>
</gene>
<dbReference type="UniPathway" id="UPA00618">
    <property type="reaction ID" value="UER00672"/>
</dbReference>
<dbReference type="NCBIfam" id="NF000756">
    <property type="entry name" value="PRK00047.1"/>
    <property type="match status" value="1"/>
</dbReference>
<dbReference type="PANTHER" id="PTHR10196:SF82">
    <property type="entry name" value="GLYCEROL KINASE"/>
    <property type="match status" value="1"/>
</dbReference>
<accession>A0A6J2T0W8</accession>
<evidence type="ECO:0000256" key="10">
    <source>
        <dbReference type="ARBA" id="ARBA00052101"/>
    </source>
</evidence>
<comment type="similarity">
    <text evidence="2 12">Belongs to the FGGY kinase family.</text>
</comment>
<dbReference type="Pfam" id="PF02782">
    <property type="entry name" value="FGGY_C"/>
    <property type="match status" value="1"/>
</dbReference>
<dbReference type="GO" id="GO:0004370">
    <property type="term" value="F:glycerol kinase activity"/>
    <property type="evidence" value="ECO:0007669"/>
    <property type="project" value="UniProtKB-EC"/>
</dbReference>
<dbReference type="InterPro" id="IPR043129">
    <property type="entry name" value="ATPase_NBD"/>
</dbReference>
<evidence type="ECO:0000256" key="7">
    <source>
        <dbReference type="ARBA" id="ARBA00022798"/>
    </source>
</evidence>
<dbReference type="RefSeq" id="XP_030369649.1">
    <property type="nucleotide sequence ID" value="XM_030513789.1"/>
</dbReference>
<dbReference type="PANTHER" id="PTHR10196">
    <property type="entry name" value="SUGAR KINASE"/>
    <property type="match status" value="1"/>
</dbReference>
<dbReference type="InterPro" id="IPR018484">
    <property type="entry name" value="FGGY_N"/>
</dbReference>
<keyword evidence="8" id="KW-0067">ATP-binding</keyword>
<evidence type="ECO:0000259" key="14">
    <source>
        <dbReference type="Pfam" id="PF02782"/>
    </source>
</evidence>
<keyword evidence="6 12" id="KW-0418">Kinase</keyword>
<dbReference type="InterPro" id="IPR000577">
    <property type="entry name" value="Carb_kinase_FGGY"/>
</dbReference>
<keyword evidence="7" id="KW-0319">Glycerol metabolism</keyword>
<feature type="domain" description="Carbohydrate kinase FGGY N-terminal" evidence="13">
    <location>
        <begin position="13"/>
        <end position="270"/>
    </location>
</feature>
<dbReference type="CTD" id="43913"/>
<comment type="catalytic activity">
    <reaction evidence="10">
        <text>glycerol + ATP = sn-glycerol 3-phosphate + ADP + H(+)</text>
        <dbReference type="Rhea" id="RHEA:21644"/>
        <dbReference type="ChEBI" id="CHEBI:15378"/>
        <dbReference type="ChEBI" id="CHEBI:17754"/>
        <dbReference type="ChEBI" id="CHEBI:30616"/>
        <dbReference type="ChEBI" id="CHEBI:57597"/>
        <dbReference type="ChEBI" id="CHEBI:456216"/>
        <dbReference type="EC" id="2.7.1.30"/>
    </reaction>
</comment>
<dbReference type="InterPro" id="IPR005999">
    <property type="entry name" value="Glycerol_kin"/>
</dbReference>
<dbReference type="InterPro" id="IPR018485">
    <property type="entry name" value="FGGY_C"/>
</dbReference>
<proteinExistence type="inferred from homology"/>
<comment type="pathway">
    <text evidence="1">Polyol metabolism; glycerol degradation via glycerol kinase pathway; sn-glycerol 3-phosphate from glycerol: step 1/1.</text>
</comment>
<evidence type="ECO:0000256" key="6">
    <source>
        <dbReference type="ARBA" id="ARBA00022777"/>
    </source>
</evidence>
<dbReference type="OrthoDB" id="5422795at2759"/>
<evidence type="ECO:0000256" key="4">
    <source>
        <dbReference type="ARBA" id="ARBA00022679"/>
    </source>
</evidence>
<keyword evidence="5" id="KW-0547">Nucleotide-binding</keyword>
<protein>
    <recommendedName>
        <fullName evidence="11">Probable glycerol kinase</fullName>
        <ecNumber evidence="3">2.7.1.30</ecNumber>
    </recommendedName>
    <alternativeName>
        <fullName evidence="9">ATP:glycerol 3-phosphotransferase</fullName>
    </alternativeName>
</protein>
<dbReference type="GO" id="GO:0005739">
    <property type="term" value="C:mitochondrion"/>
    <property type="evidence" value="ECO:0007669"/>
    <property type="project" value="TreeGrafter"/>
</dbReference>
<dbReference type="PROSITE" id="PS00445">
    <property type="entry name" value="FGGY_KINASES_2"/>
    <property type="match status" value="1"/>
</dbReference>
<dbReference type="GeneID" id="115620523"/>
<evidence type="ECO:0000256" key="5">
    <source>
        <dbReference type="ARBA" id="ARBA00022741"/>
    </source>
</evidence>
<dbReference type="GO" id="GO:0005524">
    <property type="term" value="F:ATP binding"/>
    <property type="evidence" value="ECO:0007669"/>
    <property type="project" value="UniProtKB-KW"/>
</dbReference>
<dbReference type="Pfam" id="PF00370">
    <property type="entry name" value="FGGY_N"/>
    <property type="match status" value="1"/>
</dbReference>
<dbReference type="PROSITE" id="PS00933">
    <property type="entry name" value="FGGY_KINASES_1"/>
    <property type="match status" value="1"/>
</dbReference>
<evidence type="ECO:0000313" key="16">
    <source>
        <dbReference type="RefSeq" id="XP_030369649.1"/>
    </source>
</evidence>
<dbReference type="SUPFAM" id="SSF53067">
    <property type="entry name" value="Actin-like ATPase domain"/>
    <property type="match status" value="2"/>
</dbReference>
<dbReference type="GO" id="GO:0006641">
    <property type="term" value="P:triglyceride metabolic process"/>
    <property type="evidence" value="ECO:0007669"/>
    <property type="project" value="TreeGrafter"/>
</dbReference>
<sequence>MESKESLSGPFVGAIDAGTTSVRFIVFEAGTDNIICYHQIEVPSIYPKEGWCEQDPIFIVNTVNECIAVACKKFTDLGGSIKDIVTIGITNQRESSVVWDRTTGLPLANAIIWLDNRTSTTVEELLETIPNSARGAKINYLRPLCGLPLSPYFSAVKLRWLRDNVTSIRKAMDNGQAMFGTIDTWLMYNLTGGKNSGVHKTDVTNASRTMLMNIETLEWDHNLLKFFGLPKSILPEICSSSEYFGTLADGVLQGTSITADLGDQQAALVGQQCFSKGQAKATYGTGCFLLYNTGTSIVNSNGLLTTVGYQLGRKATPHYALEGSVSIAGAAFNWLRDNMGIIQNTAQIEAMANSVSNDGKPLDVYFVPAFNGLYAPYWNQDARGVICGLSEETTSEHIVRATLESICFQVRDILDAMHKDCKIPLSKLMVDGGMTVNNLFLQIQSDLVGIEVVRANISETTALGAAMAAYKAVDQRYSIESSLSNTAAREPIKPLINGTERNLRYQKWKMAIDRSLNWDTSTLPQGERESFDGA</sequence>
<feature type="domain" description="Carbohydrate kinase FGGY C-terminal" evidence="14">
    <location>
        <begin position="280"/>
        <end position="472"/>
    </location>
</feature>
<dbReference type="NCBIfam" id="TIGR01311">
    <property type="entry name" value="glycerol_kin"/>
    <property type="match status" value="1"/>
</dbReference>
<dbReference type="InterPro" id="IPR042018">
    <property type="entry name" value="GK1-3_metazoan-type"/>
</dbReference>
<keyword evidence="4 12" id="KW-0808">Transferase</keyword>